<comment type="catalytic activity">
    <reaction evidence="1 11">
        <text>an S-substituted glutathione + H2O = an S-substituted L-cysteinylglycine + L-glutamate</text>
        <dbReference type="Rhea" id="RHEA:59468"/>
        <dbReference type="ChEBI" id="CHEBI:15377"/>
        <dbReference type="ChEBI" id="CHEBI:29985"/>
        <dbReference type="ChEBI" id="CHEBI:90779"/>
        <dbReference type="ChEBI" id="CHEBI:143103"/>
        <dbReference type="EC" id="3.4.19.13"/>
    </reaction>
</comment>
<evidence type="ECO:0000256" key="9">
    <source>
        <dbReference type="PIRSR" id="PIRSR600101-1"/>
    </source>
</evidence>
<reference evidence="13 15" key="2">
    <citation type="submission" date="2018-06" db="EMBL/GenBank/DDBJ databases">
        <title>Genomic Encyclopedia of Type Strains, Phase III (KMG-III): the genomes of soil and plant-associated and newly described type strains.</title>
        <authorList>
            <person name="Whitman W."/>
        </authorList>
    </citation>
    <scope>NUCLEOTIDE SEQUENCE [LARGE SCALE GENOMIC DNA]</scope>
    <source>
        <strain evidence="13 15">CGMCC 1.15366</strain>
    </source>
</reference>
<feature type="binding site" evidence="10">
    <location>
        <position position="490"/>
    </location>
    <ligand>
        <name>L-glutamate</name>
        <dbReference type="ChEBI" id="CHEBI:29985"/>
    </ligand>
</feature>
<evidence type="ECO:0000313" key="13">
    <source>
        <dbReference type="EMBL" id="RAJ96976.1"/>
    </source>
</evidence>
<feature type="signal peptide" evidence="12">
    <location>
        <begin position="1"/>
        <end position="31"/>
    </location>
</feature>
<dbReference type="OrthoDB" id="5297205at2"/>
<dbReference type="PANTHER" id="PTHR43199:SF1">
    <property type="entry name" value="GLUTATHIONE HYDROLASE PROENZYME"/>
    <property type="match status" value="1"/>
</dbReference>
<evidence type="ECO:0000256" key="6">
    <source>
        <dbReference type="ARBA" id="ARBA00023145"/>
    </source>
</evidence>
<dbReference type="PANTHER" id="PTHR43199">
    <property type="entry name" value="GLUTATHIONE HYDROLASE"/>
    <property type="match status" value="1"/>
</dbReference>
<keyword evidence="12" id="KW-0732">Signal</keyword>
<dbReference type="EMBL" id="QLMD01000006">
    <property type="protein sequence ID" value="RAJ96976.1"/>
    <property type="molecule type" value="Genomic_DNA"/>
</dbReference>
<evidence type="ECO:0000256" key="3">
    <source>
        <dbReference type="ARBA" id="ARBA00009381"/>
    </source>
</evidence>
<evidence type="ECO:0000256" key="7">
    <source>
        <dbReference type="ARBA" id="ARBA00023315"/>
    </source>
</evidence>
<dbReference type="AlphaFoldDB" id="A0A327WVF8"/>
<accession>A0A327WVF8</accession>
<feature type="active site" description="Nucleophile" evidence="9">
    <location>
        <position position="403"/>
    </location>
</feature>
<dbReference type="InterPro" id="IPR043137">
    <property type="entry name" value="GGT_ssub_C"/>
</dbReference>
<dbReference type="GO" id="GO:0006751">
    <property type="term" value="P:glutathione catabolic process"/>
    <property type="evidence" value="ECO:0007669"/>
    <property type="project" value="UniProtKB-UniRule"/>
</dbReference>
<name>A0A327WVF8_9GAMM</name>
<keyword evidence="4 11" id="KW-0808">Transferase</keyword>
<dbReference type="GO" id="GO:0103068">
    <property type="term" value="F:leukotriene C4 gamma-glutamyl transferase activity"/>
    <property type="evidence" value="ECO:0007669"/>
    <property type="project" value="UniProtKB-EC"/>
</dbReference>
<comment type="pathway">
    <text evidence="11">Sulfur metabolism; glutathione metabolism.</text>
</comment>
<evidence type="ECO:0000313" key="16">
    <source>
        <dbReference type="Proteomes" id="UP000287865"/>
    </source>
</evidence>
<dbReference type="NCBIfam" id="TIGR00066">
    <property type="entry name" value="g_glut_trans"/>
    <property type="match status" value="1"/>
</dbReference>
<dbReference type="GO" id="GO:0036374">
    <property type="term" value="F:glutathione hydrolase activity"/>
    <property type="evidence" value="ECO:0007669"/>
    <property type="project" value="UniProtKB-UniRule"/>
</dbReference>
<dbReference type="Gene3D" id="1.10.246.130">
    <property type="match status" value="1"/>
</dbReference>
<dbReference type="EMBL" id="PIPK01000006">
    <property type="protein sequence ID" value="RUO24587.1"/>
    <property type="molecule type" value="Genomic_DNA"/>
</dbReference>
<protein>
    <recommendedName>
        <fullName evidence="11">Glutathione hydrolase proenzyme</fullName>
        <ecNumber evidence="11">2.3.2.2</ecNumber>
        <ecNumber evidence="11">3.4.19.13</ecNumber>
    </recommendedName>
    <component>
        <recommendedName>
            <fullName evidence="11">Glutathione hydrolase large chain</fullName>
        </recommendedName>
    </component>
    <component>
        <recommendedName>
            <fullName evidence="11">Glutathione hydrolase small chain</fullName>
        </recommendedName>
    </component>
</protein>
<proteinExistence type="inferred from homology"/>
<dbReference type="GO" id="GO:0006750">
    <property type="term" value="P:glutathione biosynthetic process"/>
    <property type="evidence" value="ECO:0007669"/>
    <property type="project" value="UniProtKB-KW"/>
</dbReference>
<dbReference type="Proteomes" id="UP000287865">
    <property type="component" value="Unassembled WGS sequence"/>
</dbReference>
<keyword evidence="5 11" id="KW-0378">Hydrolase</keyword>
<feature type="binding site" evidence="10">
    <location>
        <position position="443"/>
    </location>
    <ligand>
        <name>L-glutamate</name>
        <dbReference type="ChEBI" id="CHEBI:29985"/>
    </ligand>
</feature>
<keyword evidence="16" id="KW-1185">Reference proteome</keyword>
<comment type="catalytic activity">
    <reaction evidence="2 11">
        <text>glutathione + H2O = L-cysteinylglycine + L-glutamate</text>
        <dbReference type="Rhea" id="RHEA:28807"/>
        <dbReference type="ChEBI" id="CHEBI:15377"/>
        <dbReference type="ChEBI" id="CHEBI:29985"/>
        <dbReference type="ChEBI" id="CHEBI:57925"/>
        <dbReference type="ChEBI" id="CHEBI:61694"/>
        <dbReference type="EC" id="3.4.19.13"/>
    </reaction>
</comment>
<evidence type="ECO:0000313" key="14">
    <source>
        <dbReference type="EMBL" id="RUO24587.1"/>
    </source>
</evidence>
<evidence type="ECO:0000256" key="12">
    <source>
        <dbReference type="SAM" id="SignalP"/>
    </source>
</evidence>
<dbReference type="EC" id="3.4.19.13" evidence="11"/>
<dbReference type="Pfam" id="PF01019">
    <property type="entry name" value="G_glu_transpept"/>
    <property type="match status" value="1"/>
</dbReference>
<comment type="catalytic activity">
    <reaction evidence="8 11">
        <text>an N-terminal (5-L-glutamyl)-[peptide] + an alpha-amino acid = 5-L-glutamyl amino acid + an N-terminal L-alpha-aminoacyl-[peptide]</text>
        <dbReference type="Rhea" id="RHEA:23904"/>
        <dbReference type="Rhea" id="RHEA-COMP:9780"/>
        <dbReference type="Rhea" id="RHEA-COMP:9795"/>
        <dbReference type="ChEBI" id="CHEBI:77644"/>
        <dbReference type="ChEBI" id="CHEBI:78597"/>
        <dbReference type="ChEBI" id="CHEBI:78599"/>
        <dbReference type="ChEBI" id="CHEBI:78608"/>
        <dbReference type="EC" id="2.3.2.2"/>
    </reaction>
</comment>
<gene>
    <name evidence="14" type="primary">ggt</name>
    <name evidence="13" type="ORF">B0I24_10639</name>
    <name evidence="14" type="ORF">CWE07_07905</name>
</gene>
<evidence type="ECO:0000256" key="1">
    <source>
        <dbReference type="ARBA" id="ARBA00001049"/>
    </source>
</evidence>
<evidence type="ECO:0000256" key="5">
    <source>
        <dbReference type="ARBA" id="ARBA00022801"/>
    </source>
</evidence>
<evidence type="ECO:0000256" key="10">
    <source>
        <dbReference type="PIRSR" id="PIRSR600101-2"/>
    </source>
</evidence>
<evidence type="ECO:0000256" key="4">
    <source>
        <dbReference type="ARBA" id="ARBA00022679"/>
    </source>
</evidence>
<dbReference type="InterPro" id="IPR000101">
    <property type="entry name" value="GGT_peptidase"/>
</dbReference>
<evidence type="ECO:0000256" key="8">
    <source>
        <dbReference type="ARBA" id="ARBA00047417"/>
    </source>
</evidence>
<keyword evidence="6 11" id="KW-0865">Zymogen</keyword>
<reference evidence="14 16" key="1">
    <citation type="journal article" date="2018" name="Front. Microbiol.">
        <title>Genome-Based Analysis Reveals the Taxonomy and Diversity of the Family Idiomarinaceae.</title>
        <authorList>
            <person name="Liu Y."/>
            <person name="Lai Q."/>
            <person name="Shao Z."/>
        </authorList>
    </citation>
    <scope>NUCLEOTIDE SEQUENCE [LARGE SCALE GENOMIC DNA]</scope>
    <source>
        <strain evidence="14 16">CF12-14</strain>
    </source>
</reference>
<keyword evidence="7 11" id="KW-0012">Acyltransferase</keyword>
<evidence type="ECO:0000256" key="2">
    <source>
        <dbReference type="ARBA" id="ARBA00001089"/>
    </source>
</evidence>
<comment type="caution">
    <text evidence="13">The sequence shown here is derived from an EMBL/GenBank/DDBJ whole genome shotgun (WGS) entry which is preliminary data.</text>
</comment>
<feature type="binding site" evidence="10">
    <location>
        <position position="117"/>
    </location>
    <ligand>
        <name>L-glutamate</name>
        <dbReference type="ChEBI" id="CHEBI:29985"/>
    </ligand>
</feature>
<dbReference type="UniPathway" id="UPA00204"/>
<dbReference type="InterPro" id="IPR029055">
    <property type="entry name" value="Ntn_hydrolases_N"/>
</dbReference>
<sequence>MPLMMPHSKILMAWLARVSAVSCSLLLLACARESVPLDDHSERNALIHSQHAVVSANRHASEIGRNIMRQGGNAMDAAIATKIALTFVEPHETGLGGGGFLLYYDAQSGQQYLYDGRETAPSTAHSDWFKVLGMPLHHYIAVTRGRSVGVPGMLAMLERAHQDHGQLPWAQLFEATIAMAEQGIDMPPRLQRQYAADRSLRWFGDMRHLHQQRSADDTPWLVNTELAHTLSLFAAEGSAPLYHGSVGEAYRERAAQRWPMRGELSAQDFADYQAVMRDPLCGDYRGWTVCSASAPSSAGVALLQILGILSHYDIASMSPDSPTFIHLYTEASRLAFADRQYYLGDPAFTNINESKLIAPDYLQKRAGLISRDRVMRKANPGDPDGEVQIRHAPAVKEDDEYGTSHLSVVDHQGNAVALTGSIEAPFGSRMMARGLMLNNQLTDFDFDSELSDRLAPNRVEPGKRPRSSMAPTLIFSPDGELTYVLGSRGGSRIIGYVAKTVIGVIDWRLSLQRAIDLPNMLHRGERLELEAGTVLDERVESLLRLGHKVDLITLESGVHGIERVDDGWRGAADKRMEGAVYGDSRE</sequence>
<evidence type="ECO:0000256" key="11">
    <source>
        <dbReference type="RuleBase" id="RU368036"/>
    </source>
</evidence>
<evidence type="ECO:0000313" key="15">
    <source>
        <dbReference type="Proteomes" id="UP000249203"/>
    </source>
</evidence>
<dbReference type="SUPFAM" id="SSF56235">
    <property type="entry name" value="N-terminal nucleophile aminohydrolases (Ntn hydrolases)"/>
    <property type="match status" value="1"/>
</dbReference>
<organism evidence="13 15">
    <name type="scientific">Aliidiomarina maris</name>
    <dbReference type="NCBI Taxonomy" id="531312"/>
    <lineage>
        <taxon>Bacteria</taxon>
        <taxon>Pseudomonadati</taxon>
        <taxon>Pseudomonadota</taxon>
        <taxon>Gammaproteobacteria</taxon>
        <taxon>Alteromonadales</taxon>
        <taxon>Idiomarinaceae</taxon>
        <taxon>Aliidiomarina</taxon>
    </lineage>
</organism>
<dbReference type="EC" id="2.3.2.2" evidence="11"/>
<dbReference type="Proteomes" id="UP000249203">
    <property type="component" value="Unassembled WGS sequence"/>
</dbReference>
<dbReference type="PRINTS" id="PR01210">
    <property type="entry name" value="GGTRANSPTASE"/>
</dbReference>
<feature type="chain" id="PRO_5016326366" description="Glutathione hydrolase proenzyme" evidence="12">
    <location>
        <begin position="32"/>
        <end position="586"/>
    </location>
</feature>
<feature type="binding site" evidence="10">
    <location>
        <begin position="467"/>
        <end position="468"/>
    </location>
    <ligand>
        <name>L-glutamate</name>
        <dbReference type="ChEBI" id="CHEBI:29985"/>
    </ligand>
</feature>
<comment type="similarity">
    <text evidence="3 11">Belongs to the gamma-glutamyltransferase family.</text>
</comment>
<comment type="PTM">
    <text evidence="11">Cleaved by autocatalysis into a large and a small subunit.</text>
</comment>
<dbReference type="InterPro" id="IPR043138">
    <property type="entry name" value="GGT_lsub"/>
</dbReference>
<keyword evidence="11" id="KW-0317">Glutathione biosynthesis</keyword>
<dbReference type="InterPro" id="IPR051792">
    <property type="entry name" value="GGT_bact"/>
</dbReference>
<comment type="subunit">
    <text evidence="11">This enzyme consists of two polypeptide chains, which are synthesized in precursor form from a single polypeptide.</text>
</comment>
<dbReference type="Gene3D" id="3.60.20.40">
    <property type="match status" value="1"/>
</dbReference>